<keyword evidence="1" id="KW-0472">Membrane</keyword>
<organism evidence="3 4">
    <name type="scientific">Candidatus Wolfebacteria bacterium RIFCSPHIGHO2_01_FULL_48_22</name>
    <dbReference type="NCBI Taxonomy" id="1802555"/>
    <lineage>
        <taxon>Bacteria</taxon>
        <taxon>Candidatus Wolfeibacteriota</taxon>
    </lineage>
</organism>
<accession>A0A1F8DPD4</accession>
<dbReference type="Gene3D" id="2.60.40.680">
    <property type="match status" value="1"/>
</dbReference>
<protein>
    <recommendedName>
        <fullName evidence="5">Cohesin domain-containing protein</fullName>
    </recommendedName>
</protein>
<evidence type="ECO:0008006" key="5">
    <source>
        <dbReference type="Google" id="ProtNLM"/>
    </source>
</evidence>
<name>A0A1F8DPD4_9BACT</name>
<proteinExistence type="predicted"/>
<evidence type="ECO:0000256" key="2">
    <source>
        <dbReference type="SAM" id="SignalP"/>
    </source>
</evidence>
<evidence type="ECO:0000313" key="4">
    <source>
        <dbReference type="Proteomes" id="UP000177029"/>
    </source>
</evidence>
<evidence type="ECO:0000313" key="3">
    <source>
        <dbReference type="EMBL" id="OGM90493.1"/>
    </source>
</evidence>
<feature type="transmembrane region" description="Helical" evidence="1">
    <location>
        <begin position="376"/>
        <end position="397"/>
    </location>
</feature>
<feature type="signal peptide" evidence="2">
    <location>
        <begin position="1"/>
        <end position="22"/>
    </location>
</feature>
<dbReference type="InterPro" id="IPR008965">
    <property type="entry name" value="CBM2/CBM3_carb-bd_dom_sf"/>
</dbReference>
<dbReference type="EMBL" id="MGIP01000022">
    <property type="protein sequence ID" value="OGM90493.1"/>
    <property type="molecule type" value="Genomic_DNA"/>
</dbReference>
<comment type="caution">
    <text evidence="3">The sequence shown here is derived from an EMBL/GenBank/DDBJ whole genome shotgun (WGS) entry which is preliminary data.</text>
</comment>
<evidence type="ECO:0000256" key="1">
    <source>
        <dbReference type="SAM" id="Phobius"/>
    </source>
</evidence>
<gene>
    <name evidence="3" type="ORF">A2755_00115</name>
</gene>
<sequence>MNFRKGILAVAVASFFILPVCAFGAALSITPLSSSIGVGETISVSVMVSSTDQAMNAVSGAVSFPADKLEVVSVAKTGSILTLWVQEPFFSNSAGTVSFEGVVPNPGFLGSLGKIVTITFRSKSAGSAPLSFPSSSVLANDGLGTEILTSSAGATVTVRNATTPPRGIISDGEIITITSPTHPDQDAWYRAREAQFNWQNTPNAIAVRLGYGLNSQGVPQVNYQPPISQRTLELEDGTTYFSLQERTSAGWSDIFRYRVQIDTVAPESFTIETVPKPENADRTFARFLAHDKLSGISTYELVINGKTWKSILPPDIKDVGIELPQTGTGMTTLKVVAFDKAGNATSAETQYFSAQVEKEISTQESPAGLGTILRDYAFYVALIVLIGFGLLALVWYVSHRLGKYRVRTAHRIAQSNRALRTELLELRDTVKEDVRFLREARAKRSLTEDEEQFIRRFNQLLNKLERTLEKELTVSRDVRGEH</sequence>
<keyword evidence="1" id="KW-1133">Transmembrane helix</keyword>
<dbReference type="STRING" id="1802555.A2755_00115"/>
<keyword evidence="1" id="KW-0812">Transmembrane</keyword>
<reference evidence="3 4" key="1">
    <citation type="journal article" date="2016" name="Nat. Commun.">
        <title>Thousands of microbial genomes shed light on interconnected biogeochemical processes in an aquifer system.</title>
        <authorList>
            <person name="Anantharaman K."/>
            <person name="Brown C.T."/>
            <person name="Hug L.A."/>
            <person name="Sharon I."/>
            <person name="Castelle C.J."/>
            <person name="Probst A.J."/>
            <person name="Thomas B.C."/>
            <person name="Singh A."/>
            <person name="Wilkins M.J."/>
            <person name="Karaoz U."/>
            <person name="Brodie E.L."/>
            <person name="Williams K.H."/>
            <person name="Hubbard S.S."/>
            <person name="Banfield J.F."/>
        </authorList>
    </citation>
    <scope>NUCLEOTIDE SEQUENCE [LARGE SCALE GENOMIC DNA]</scope>
</reference>
<feature type="chain" id="PRO_5009535186" description="Cohesin domain-containing protein" evidence="2">
    <location>
        <begin position="23"/>
        <end position="482"/>
    </location>
</feature>
<keyword evidence="2" id="KW-0732">Signal</keyword>
<dbReference type="CDD" id="cd08547">
    <property type="entry name" value="Type_II_cohesin"/>
    <property type="match status" value="1"/>
</dbReference>
<dbReference type="GO" id="GO:0030246">
    <property type="term" value="F:carbohydrate binding"/>
    <property type="evidence" value="ECO:0007669"/>
    <property type="project" value="InterPro"/>
</dbReference>
<dbReference type="SUPFAM" id="SSF49384">
    <property type="entry name" value="Carbohydrate-binding domain"/>
    <property type="match status" value="1"/>
</dbReference>
<dbReference type="AlphaFoldDB" id="A0A1F8DPD4"/>
<dbReference type="Proteomes" id="UP000177029">
    <property type="component" value="Unassembled WGS sequence"/>
</dbReference>